<gene>
    <name evidence="1" type="ORF">POL25_34660</name>
</gene>
<sequence>MLEAAVVLVLCAWGIATIFYQFKATSDAVARWNFLSLIPKWTFFAPRPKTTDYQLLYQDRRLGADSMAEPVEISLMPKGRVAPVLRFLWNPCKRNTKAINDITGFITNYKARHRRRIARNALALEMYVPYLVMLNYVSSRARAPTADCRRRFIVRKSFGHIRRDPPVPVLESNFHRVEALS</sequence>
<reference evidence="1 2" key="1">
    <citation type="submission" date="2022-11" db="EMBL/GenBank/DDBJ databases">
        <title>Minimal conservation of predation-associated metabolite biosynthetic gene clusters underscores biosynthetic potential of Myxococcota including descriptions for ten novel species: Archangium lansinium sp. nov., Myxococcus landrumus sp. nov., Nannocystis bai.</title>
        <authorList>
            <person name="Ahearne A."/>
            <person name="Stevens C."/>
            <person name="Dowd S."/>
        </authorList>
    </citation>
    <scope>NUCLEOTIDE SEQUENCE [LARGE SCALE GENOMIC DNA]</scope>
    <source>
        <strain evidence="1 2">BB15-2</strain>
    </source>
</reference>
<dbReference type="EMBL" id="JAQNDL010000003">
    <property type="protein sequence ID" value="MDC0722095.1"/>
    <property type="molecule type" value="Genomic_DNA"/>
</dbReference>
<proteinExistence type="predicted"/>
<name>A0ABT5E8A0_9BACT</name>
<keyword evidence="2" id="KW-1185">Reference proteome</keyword>
<dbReference type="RefSeq" id="WP_272090592.1">
    <property type="nucleotide sequence ID" value="NZ_JAQNDL010000003.1"/>
</dbReference>
<dbReference type="Proteomes" id="UP001221686">
    <property type="component" value="Unassembled WGS sequence"/>
</dbReference>
<organism evidence="1 2">
    <name type="scientific">Nannocystis bainbridge</name>
    <dbReference type="NCBI Taxonomy" id="2995303"/>
    <lineage>
        <taxon>Bacteria</taxon>
        <taxon>Pseudomonadati</taxon>
        <taxon>Myxococcota</taxon>
        <taxon>Polyangia</taxon>
        <taxon>Nannocystales</taxon>
        <taxon>Nannocystaceae</taxon>
        <taxon>Nannocystis</taxon>
    </lineage>
</organism>
<evidence type="ECO:0000313" key="2">
    <source>
        <dbReference type="Proteomes" id="UP001221686"/>
    </source>
</evidence>
<accession>A0ABT5E8A0</accession>
<protein>
    <recommendedName>
        <fullName evidence="3">Secreted protein</fullName>
    </recommendedName>
</protein>
<evidence type="ECO:0008006" key="3">
    <source>
        <dbReference type="Google" id="ProtNLM"/>
    </source>
</evidence>
<evidence type="ECO:0000313" key="1">
    <source>
        <dbReference type="EMBL" id="MDC0722095.1"/>
    </source>
</evidence>
<comment type="caution">
    <text evidence="1">The sequence shown here is derived from an EMBL/GenBank/DDBJ whole genome shotgun (WGS) entry which is preliminary data.</text>
</comment>